<name>A0A2H0TFM8_9BACT</name>
<organism evidence="1 2">
    <name type="scientific">Candidatus Niyogibacteria bacterium CG10_big_fil_rev_8_21_14_0_10_42_19</name>
    <dbReference type="NCBI Taxonomy" id="1974725"/>
    <lineage>
        <taxon>Bacteria</taxon>
        <taxon>Candidatus Niyogiibacteriota</taxon>
    </lineage>
</organism>
<evidence type="ECO:0000313" key="1">
    <source>
        <dbReference type="EMBL" id="PIR70351.1"/>
    </source>
</evidence>
<proteinExistence type="predicted"/>
<dbReference type="Gene3D" id="3.60.21.10">
    <property type="match status" value="1"/>
</dbReference>
<dbReference type="AlphaFoldDB" id="A0A2H0TFM8"/>
<protein>
    <submittedName>
        <fullName evidence="1">Uncharacterized protein</fullName>
    </submittedName>
</protein>
<comment type="caution">
    <text evidence="1">The sequence shown here is derived from an EMBL/GenBank/DDBJ whole genome shotgun (WGS) entry which is preliminary data.</text>
</comment>
<dbReference type="SUPFAM" id="SSF56300">
    <property type="entry name" value="Metallo-dependent phosphatases"/>
    <property type="match status" value="1"/>
</dbReference>
<dbReference type="EMBL" id="PFCN01000023">
    <property type="protein sequence ID" value="PIR70351.1"/>
    <property type="molecule type" value="Genomic_DNA"/>
</dbReference>
<accession>A0A2H0TFM8</accession>
<sequence>MVKKNTSSDDMKNQLLELLRFSSRSEGFIGRQLKTDHKTVKKIITGLCKEGHQIEERKGYYFLVLNPRSEFHVISTSDHESRSVATSKFLLTGDFQLGARDSQVHLIKTIGAVAKKEGVDSVIVAGDILNGMRVFRGQDRGENRINNIDGQEALAVSILENIEVPTAFRDGNHEAPTWIAVGHNPMWSVYKALVYEKQKKNFTFVLPAHPYYEVNGIIVELAHPYKGQTQKKTYGPINALTKRLGSFTMVTRNKLDLIKSNMQNGGSALGGSAGGLGQNIKPHIRAIGNMHTCVSAIHAGVAFYLVPCLQKSTGFERAKELWHQVGIWIVSVSINSLGRVCGVTNKYIPWDHLTREHNEEEIALHSRIDEECVLRRPD</sequence>
<evidence type="ECO:0000313" key="2">
    <source>
        <dbReference type="Proteomes" id="UP000229383"/>
    </source>
</evidence>
<dbReference type="Proteomes" id="UP000229383">
    <property type="component" value="Unassembled WGS sequence"/>
</dbReference>
<reference evidence="2" key="1">
    <citation type="submission" date="2017-09" db="EMBL/GenBank/DDBJ databases">
        <title>Depth-based differentiation of microbial function through sediment-hosted aquifers and enrichment of novel symbionts in the deep terrestrial subsurface.</title>
        <authorList>
            <person name="Probst A.J."/>
            <person name="Ladd B."/>
            <person name="Jarett J.K."/>
            <person name="Geller-Mcgrath D.E."/>
            <person name="Sieber C.M.K."/>
            <person name="Emerson J.B."/>
            <person name="Anantharaman K."/>
            <person name="Thomas B.C."/>
            <person name="Malmstrom R."/>
            <person name="Stieglmeier M."/>
            <person name="Klingl A."/>
            <person name="Woyke T."/>
            <person name="Ryan C.M."/>
            <person name="Banfield J.F."/>
        </authorList>
    </citation>
    <scope>NUCLEOTIDE SEQUENCE [LARGE SCALE GENOMIC DNA]</scope>
</reference>
<gene>
    <name evidence="1" type="ORF">COU46_01930</name>
</gene>
<dbReference type="InterPro" id="IPR029052">
    <property type="entry name" value="Metallo-depent_PP-like"/>
</dbReference>